<feature type="transmembrane region" description="Helical" evidence="6">
    <location>
        <begin position="67"/>
        <end position="86"/>
    </location>
</feature>
<dbReference type="Proteomes" id="UP000675664">
    <property type="component" value="Unassembled WGS sequence"/>
</dbReference>
<feature type="transmembrane region" description="Helical" evidence="6">
    <location>
        <begin position="459"/>
        <end position="476"/>
    </location>
</feature>
<keyword evidence="5 6" id="KW-0472">Membrane</keyword>
<evidence type="ECO:0000313" key="8">
    <source>
        <dbReference type="EMBL" id="MBR0598946.1"/>
    </source>
</evidence>
<comment type="subcellular location">
    <subcellularLocation>
        <location evidence="1">Cell membrane</location>
        <topology evidence="1">Multi-pass membrane protein</topology>
    </subcellularLocation>
</comment>
<comment type="caution">
    <text evidence="8">The sequence shown here is derived from an EMBL/GenBank/DDBJ whole genome shotgun (WGS) entry which is preliminary data.</text>
</comment>
<feature type="transmembrane region" description="Helical" evidence="6">
    <location>
        <begin position="146"/>
        <end position="177"/>
    </location>
</feature>
<accession>A0A8J8B2P3</accession>
<keyword evidence="2" id="KW-1003">Cell membrane</keyword>
<feature type="transmembrane region" description="Helical" evidence="6">
    <location>
        <begin position="28"/>
        <end position="46"/>
    </location>
</feature>
<feature type="transmembrane region" description="Helical" evidence="6">
    <location>
        <begin position="197"/>
        <end position="217"/>
    </location>
</feature>
<feature type="transmembrane region" description="Helical" evidence="6">
    <location>
        <begin position="106"/>
        <end position="125"/>
    </location>
</feature>
<feature type="transmembrane region" description="Helical" evidence="6">
    <location>
        <begin position="398"/>
        <end position="423"/>
    </location>
</feature>
<gene>
    <name evidence="8" type="ORF">KCX82_13725</name>
</gene>
<evidence type="ECO:0000256" key="3">
    <source>
        <dbReference type="ARBA" id="ARBA00022692"/>
    </source>
</evidence>
<feature type="domain" description="Na+/H+ antiporter NhaC-like C-terminal" evidence="7">
    <location>
        <begin position="156"/>
        <end position="478"/>
    </location>
</feature>
<dbReference type="RefSeq" id="WP_227019072.1">
    <property type="nucleotide sequence ID" value="NZ_JAGSND010000009.1"/>
</dbReference>
<dbReference type="PANTHER" id="PTHR43478">
    <property type="entry name" value="NA+/H+ ANTIPORTER-RELATED"/>
    <property type="match status" value="1"/>
</dbReference>
<dbReference type="AlphaFoldDB" id="A0A8J8B2P3"/>
<keyword evidence="3 6" id="KW-0812">Transmembrane</keyword>
<dbReference type="InterPro" id="IPR018461">
    <property type="entry name" value="Na/H_Antiport_NhaC-like_C"/>
</dbReference>
<feature type="transmembrane region" description="Helical" evidence="6">
    <location>
        <begin position="257"/>
        <end position="277"/>
    </location>
</feature>
<sequence length="521" mass="55939">MEVGFWAIVPPLLTIVLAIITKEVLLSLFIGVYTGCLIIVGWNPLAGMEKMVEIIIAKLTDPWNMQVLIIVVLLGGLIGLLTRSGGSTAFGDLLGRKIKTKKGAQGTTWLIGLIIFFDDYFNALTNGAIMRPISDKFGVSREKLSYIIDSTAVGICLVVPLSSWVAFICSLIADSYATAGVEEDSFHAFLMCIPFNYYAWLSIIMVIVVVYLGLDFGPMAKAEKRTMETGALCDKTFSGGGADDDDFSSIEQKNGGAIDLLAPILLLIICALTFMLYTGGFFESFSVLDAVNNMDGMLALTYAVSISVIFSIIFYSVRRLSKVSESIAAFVIGTKSMLFVVILLAFAWGIGGVGDELDTAGYVASLFIGNVPPFLIALIIFAFSCVMTFSTGATWGTYAIMIPLAVPLALAMDISVYACVAAVIGGGGFGNHCSPLADTAILSSAAANIRHTDHIKTQIPYSVTCALVACVGFLISGFMDNWVIPMVVVLALFLASVFTLNKIFGANRYQIDREQQDENIA</sequence>
<evidence type="ECO:0000259" key="7">
    <source>
        <dbReference type="Pfam" id="PF03553"/>
    </source>
</evidence>
<protein>
    <submittedName>
        <fullName evidence="8">Na+/H+ antiporter NhaC family protein</fullName>
    </submittedName>
</protein>
<evidence type="ECO:0000313" key="9">
    <source>
        <dbReference type="Proteomes" id="UP000675664"/>
    </source>
</evidence>
<proteinExistence type="predicted"/>
<evidence type="ECO:0000256" key="4">
    <source>
        <dbReference type="ARBA" id="ARBA00022989"/>
    </source>
</evidence>
<keyword evidence="9" id="KW-1185">Reference proteome</keyword>
<dbReference type="Pfam" id="PF03553">
    <property type="entry name" value="Na_H_antiporter"/>
    <property type="match status" value="1"/>
</dbReference>
<dbReference type="EMBL" id="JAGSND010000009">
    <property type="protein sequence ID" value="MBR0598946.1"/>
    <property type="molecule type" value="Genomic_DNA"/>
</dbReference>
<name>A0A8J8B2P3_9FIRM</name>
<feature type="transmembrane region" description="Helical" evidence="6">
    <location>
        <begin position="297"/>
        <end position="315"/>
    </location>
</feature>
<evidence type="ECO:0000256" key="2">
    <source>
        <dbReference type="ARBA" id="ARBA00022475"/>
    </source>
</evidence>
<dbReference type="GO" id="GO:0005886">
    <property type="term" value="C:plasma membrane"/>
    <property type="evidence" value="ECO:0007669"/>
    <property type="project" value="UniProtKB-SubCell"/>
</dbReference>
<evidence type="ECO:0000256" key="1">
    <source>
        <dbReference type="ARBA" id="ARBA00004651"/>
    </source>
</evidence>
<evidence type="ECO:0000256" key="5">
    <source>
        <dbReference type="ARBA" id="ARBA00023136"/>
    </source>
</evidence>
<reference evidence="8" key="1">
    <citation type="submission" date="2021-04" db="EMBL/GenBank/DDBJ databases">
        <title>Sinoanaerobacter chloroacetimidivorans sp. nov., an obligate anaerobic bacterium isolated from anaerobic sludge.</title>
        <authorList>
            <person name="Bao Y."/>
        </authorList>
    </citation>
    <scope>NUCLEOTIDE SEQUENCE</scope>
    <source>
        <strain evidence="8">BAD-6</strain>
    </source>
</reference>
<feature type="transmembrane region" description="Helical" evidence="6">
    <location>
        <begin position="482"/>
        <end position="504"/>
    </location>
</feature>
<feature type="transmembrane region" description="Helical" evidence="6">
    <location>
        <begin position="362"/>
        <end position="386"/>
    </location>
</feature>
<feature type="transmembrane region" description="Helical" evidence="6">
    <location>
        <begin position="327"/>
        <end position="350"/>
    </location>
</feature>
<evidence type="ECO:0000256" key="6">
    <source>
        <dbReference type="SAM" id="Phobius"/>
    </source>
</evidence>
<keyword evidence="4 6" id="KW-1133">Transmembrane helix</keyword>
<dbReference type="PANTHER" id="PTHR43478:SF1">
    <property type="entry name" value="NA+_H+ ANTIPORTER NHAC-LIKE C-TERMINAL DOMAIN-CONTAINING PROTEIN"/>
    <property type="match status" value="1"/>
</dbReference>
<reference evidence="8" key="2">
    <citation type="submission" date="2021-04" db="EMBL/GenBank/DDBJ databases">
        <authorList>
            <person name="Liu J."/>
        </authorList>
    </citation>
    <scope>NUCLEOTIDE SEQUENCE</scope>
    <source>
        <strain evidence="8">BAD-6</strain>
    </source>
</reference>
<organism evidence="8 9">
    <name type="scientific">Sinanaerobacter chloroacetimidivorans</name>
    <dbReference type="NCBI Taxonomy" id="2818044"/>
    <lineage>
        <taxon>Bacteria</taxon>
        <taxon>Bacillati</taxon>
        <taxon>Bacillota</taxon>
        <taxon>Clostridia</taxon>
        <taxon>Peptostreptococcales</taxon>
        <taxon>Anaerovoracaceae</taxon>
        <taxon>Sinanaerobacter</taxon>
    </lineage>
</organism>